<protein>
    <submittedName>
        <fullName evidence="3">Uncharacterized protein</fullName>
    </submittedName>
</protein>
<feature type="compositionally biased region" description="Low complexity" evidence="2">
    <location>
        <begin position="9"/>
        <end position="23"/>
    </location>
</feature>
<dbReference type="Proteomes" id="UP001190926">
    <property type="component" value="Unassembled WGS sequence"/>
</dbReference>
<dbReference type="InterPro" id="IPR039778">
    <property type="entry name" value="PDCD4"/>
</dbReference>
<evidence type="ECO:0000256" key="1">
    <source>
        <dbReference type="ARBA" id="ARBA00023242"/>
    </source>
</evidence>
<dbReference type="PANTHER" id="PTHR12626">
    <property type="entry name" value="PROGRAMMED CELL DEATH 4"/>
    <property type="match status" value="1"/>
</dbReference>
<feature type="region of interest" description="Disordered" evidence="2">
    <location>
        <begin position="1"/>
        <end position="56"/>
    </location>
</feature>
<evidence type="ECO:0000256" key="2">
    <source>
        <dbReference type="SAM" id="MobiDB-lite"/>
    </source>
</evidence>
<comment type="caution">
    <text evidence="3">The sequence shown here is derived from an EMBL/GenBank/DDBJ whole genome shotgun (WGS) entry which is preliminary data.</text>
</comment>
<dbReference type="AlphaFoldDB" id="A0AAD4JD83"/>
<dbReference type="EMBL" id="SDAM02000086">
    <property type="protein sequence ID" value="KAH6831635.1"/>
    <property type="molecule type" value="Genomic_DNA"/>
</dbReference>
<evidence type="ECO:0000313" key="4">
    <source>
        <dbReference type="Proteomes" id="UP001190926"/>
    </source>
</evidence>
<evidence type="ECO:0000313" key="3">
    <source>
        <dbReference type="EMBL" id="KAH6831635.1"/>
    </source>
</evidence>
<organism evidence="3 4">
    <name type="scientific">Perilla frutescens var. hirtella</name>
    <name type="common">Perilla citriodora</name>
    <name type="synonym">Perilla setoyensis</name>
    <dbReference type="NCBI Taxonomy" id="608512"/>
    <lineage>
        <taxon>Eukaryota</taxon>
        <taxon>Viridiplantae</taxon>
        <taxon>Streptophyta</taxon>
        <taxon>Embryophyta</taxon>
        <taxon>Tracheophyta</taxon>
        <taxon>Spermatophyta</taxon>
        <taxon>Magnoliopsida</taxon>
        <taxon>eudicotyledons</taxon>
        <taxon>Gunneridae</taxon>
        <taxon>Pentapetalae</taxon>
        <taxon>asterids</taxon>
        <taxon>lamiids</taxon>
        <taxon>Lamiales</taxon>
        <taxon>Lamiaceae</taxon>
        <taxon>Nepetoideae</taxon>
        <taxon>Elsholtzieae</taxon>
        <taxon>Perilla</taxon>
    </lineage>
</organism>
<feature type="compositionally biased region" description="Polar residues" evidence="2">
    <location>
        <begin position="24"/>
        <end position="34"/>
    </location>
</feature>
<dbReference type="GO" id="GO:0045892">
    <property type="term" value="P:negative regulation of DNA-templated transcription"/>
    <property type="evidence" value="ECO:0007669"/>
    <property type="project" value="InterPro"/>
</dbReference>
<accession>A0AAD4JD83</accession>
<dbReference type="Gene3D" id="1.25.40.180">
    <property type="match status" value="1"/>
</dbReference>
<gene>
    <name evidence="3" type="ORF">C2S53_009110</name>
</gene>
<dbReference type="InterPro" id="IPR016024">
    <property type="entry name" value="ARM-type_fold"/>
</dbReference>
<keyword evidence="1" id="KW-0539">Nucleus</keyword>
<reference evidence="3 4" key="1">
    <citation type="journal article" date="2021" name="Nat. Commun.">
        <title>Incipient diploidization of the medicinal plant Perilla within 10,000 years.</title>
        <authorList>
            <person name="Zhang Y."/>
            <person name="Shen Q."/>
            <person name="Leng L."/>
            <person name="Zhang D."/>
            <person name="Chen S."/>
            <person name="Shi Y."/>
            <person name="Ning Z."/>
            <person name="Chen S."/>
        </authorList>
    </citation>
    <scope>NUCLEOTIDE SEQUENCE [LARGE SCALE GENOMIC DNA]</scope>
    <source>
        <strain evidence="4">cv. PC099</strain>
    </source>
</reference>
<name>A0AAD4JD83_PERFH</name>
<sequence length="169" mass="18075">MSPIATRCTSSSTSSQSQTLSSTATIVSIGTPRSSLDVPPTPSSSASEQDPGRRHSKPKCKCVAAVIDLKSGIRGMAKHLVCEVTFVASWEGSSGGCGVGDLNTIFVKKLISLAIERKNREKDTTYVLHFSLFLPSDDVVNGFIMLIESVEVMALYISIVVEDLAMFIS</sequence>
<proteinExistence type="predicted"/>
<dbReference type="PANTHER" id="PTHR12626:SF2">
    <property type="entry name" value="MA3 DOMAIN-CONTAINING TRANSLATION REGULATORY FACTOR 2"/>
    <property type="match status" value="1"/>
</dbReference>
<dbReference type="SUPFAM" id="SSF48371">
    <property type="entry name" value="ARM repeat"/>
    <property type="match status" value="1"/>
</dbReference>
<keyword evidence="4" id="KW-1185">Reference proteome</keyword>